<gene>
    <name evidence="2" type="ORF">I7X13_18290</name>
</gene>
<feature type="transmembrane region" description="Helical" evidence="1">
    <location>
        <begin position="31"/>
        <end position="56"/>
    </location>
</feature>
<keyword evidence="1" id="KW-0812">Transmembrane</keyword>
<feature type="transmembrane region" description="Helical" evidence="1">
    <location>
        <begin position="68"/>
        <end position="89"/>
    </location>
</feature>
<dbReference type="Proteomes" id="UP000625631">
    <property type="component" value="Unassembled WGS sequence"/>
</dbReference>
<reference evidence="2 3" key="1">
    <citation type="submission" date="2020-12" db="EMBL/GenBank/DDBJ databases">
        <title>Hymenobacter sp.</title>
        <authorList>
            <person name="Kim M.K."/>
        </authorList>
    </citation>
    <scope>NUCLEOTIDE SEQUENCE [LARGE SCALE GENOMIC DNA]</scope>
    <source>
        <strain evidence="2 3">BT442</strain>
    </source>
</reference>
<organism evidence="2 3">
    <name type="scientific">Hymenobacter negativus</name>
    <dbReference type="NCBI Taxonomy" id="2795026"/>
    <lineage>
        <taxon>Bacteria</taxon>
        <taxon>Pseudomonadati</taxon>
        <taxon>Bacteroidota</taxon>
        <taxon>Cytophagia</taxon>
        <taxon>Cytophagales</taxon>
        <taxon>Hymenobacteraceae</taxon>
        <taxon>Hymenobacter</taxon>
    </lineage>
</organism>
<proteinExistence type="predicted"/>
<evidence type="ECO:0000313" key="2">
    <source>
        <dbReference type="EMBL" id="MBH8560016.1"/>
    </source>
</evidence>
<keyword evidence="1" id="KW-1133">Transmembrane helix</keyword>
<sequence length="107" mass="11241">MARQTANLTFVGVVCTADMATPPLPPATQRLVGLLLIFSGALLGIGLLLKVAVGAYSWNAGRPDSPSAFMLSVNLVGLLASGLLMRVGLRMRRGTSVHRNPNADEIL</sequence>
<dbReference type="EMBL" id="JAEDAE010000010">
    <property type="protein sequence ID" value="MBH8560016.1"/>
    <property type="molecule type" value="Genomic_DNA"/>
</dbReference>
<name>A0ABS0QBG1_9BACT</name>
<evidence type="ECO:0000256" key="1">
    <source>
        <dbReference type="SAM" id="Phobius"/>
    </source>
</evidence>
<evidence type="ECO:0000313" key="3">
    <source>
        <dbReference type="Proteomes" id="UP000625631"/>
    </source>
</evidence>
<comment type="caution">
    <text evidence="2">The sequence shown here is derived from an EMBL/GenBank/DDBJ whole genome shotgun (WGS) entry which is preliminary data.</text>
</comment>
<keyword evidence="3" id="KW-1185">Reference proteome</keyword>
<keyword evidence="1" id="KW-0472">Membrane</keyword>
<protein>
    <submittedName>
        <fullName evidence="2">Uncharacterized protein</fullName>
    </submittedName>
</protein>
<accession>A0ABS0QBG1</accession>